<dbReference type="GeneID" id="75110953"/>
<dbReference type="GO" id="GO:0016747">
    <property type="term" value="F:acyltransferase activity, transferring groups other than amino-acyl groups"/>
    <property type="evidence" value="ECO:0007669"/>
    <property type="project" value="InterPro"/>
</dbReference>
<evidence type="ECO:0000259" key="1">
    <source>
        <dbReference type="PROSITE" id="PS51186"/>
    </source>
</evidence>
<organism evidence="2 3">
    <name type="scientific">Laribacter hongkongensis (strain HLHK9)</name>
    <dbReference type="NCBI Taxonomy" id="557598"/>
    <lineage>
        <taxon>Bacteria</taxon>
        <taxon>Pseudomonadati</taxon>
        <taxon>Pseudomonadota</taxon>
        <taxon>Betaproteobacteria</taxon>
        <taxon>Neisseriales</taxon>
        <taxon>Aquaspirillaceae</taxon>
        <taxon>Laribacter</taxon>
    </lineage>
</organism>
<dbReference type="HOGENOM" id="CLU_1756554_0_0_4"/>
<dbReference type="EMBL" id="CP001154">
    <property type="protein sequence ID" value="ACO74525.1"/>
    <property type="molecule type" value="Genomic_DNA"/>
</dbReference>
<dbReference type="eggNOG" id="COG3375">
    <property type="taxonomic scope" value="Bacteria"/>
</dbReference>
<name>C1D7T5_LARHH</name>
<feature type="domain" description="N-acetyltransferase" evidence="1">
    <location>
        <begin position="2"/>
        <end position="148"/>
    </location>
</feature>
<proteinExistence type="predicted"/>
<dbReference type="KEGG" id="lhk:LHK_01537"/>
<keyword evidence="3" id="KW-1185">Reference proteome</keyword>
<dbReference type="SUPFAM" id="SSF55729">
    <property type="entry name" value="Acyl-CoA N-acyltransferases (Nat)"/>
    <property type="match status" value="1"/>
</dbReference>
<dbReference type="InterPro" id="IPR016181">
    <property type="entry name" value="Acyl_CoA_acyltransferase"/>
</dbReference>
<dbReference type="InterPro" id="IPR000182">
    <property type="entry name" value="GNAT_dom"/>
</dbReference>
<dbReference type="Gene3D" id="3.40.630.30">
    <property type="match status" value="1"/>
</dbReference>
<protein>
    <recommendedName>
        <fullName evidence="1">N-acetyltransferase domain-containing protein</fullName>
    </recommendedName>
</protein>
<dbReference type="STRING" id="557598.LHK_01537"/>
<sequence>MPEIRPISVVAYLEAAAGLMQAHQRETEPGMSSDGPHPLSHVYAALEQAGSVVAFGAFDGDELVGYSVAIIGPHLHYGYLYAHHDVLYVRPDARKGTVGLRLMRATEAESRARGARCVTWHVKPGSRLESIVSRTGYAVEEIVYRKEF</sequence>
<evidence type="ECO:0000313" key="2">
    <source>
        <dbReference type="EMBL" id="ACO74525.1"/>
    </source>
</evidence>
<reference evidence="2 3" key="1">
    <citation type="journal article" date="2009" name="PLoS Genet.">
        <title>The complete genome and proteome of Laribacter hongkongensis reveal potential mechanisms for adaptations to different temperatures and habitats.</title>
        <authorList>
            <person name="Woo P.C."/>
            <person name="Lau S.K."/>
            <person name="Tse H."/>
            <person name="Teng J.L."/>
            <person name="Curreem S.O."/>
            <person name="Tsang A.K."/>
            <person name="Fan R.Y."/>
            <person name="Wong G.K."/>
            <person name="Huang Y."/>
            <person name="Loman N.J."/>
            <person name="Snyder L.A."/>
            <person name="Cai J.J."/>
            <person name="Huang J.D."/>
            <person name="Mak W."/>
            <person name="Pallen M.J."/>
            <person name="Lok S."/>
            <person name="Yuen K.Y."/>
        </authorList>
    </citation>
    <scope>NUCLEOTIDE SEQUENCE [LARGE SCALE GENOMIC DNA]</scope>
    <source>
        <strain evidence="2 3">HLHK9</strain>
    </source>
</reference>
<dbReference type="RefSeq" id="WP_012697011.1">
    <property type="nucleotide sequence ID" value="NC_012559.1"/>
</dbReference>
<evidence type="ECO:0000313" key="3">
    <source>
        <dbReference type="Proteomes" id="UP000002010"/>
    </source>
</evidence>
<dbReference type="Pfam" id="PF00583">
    <property type="entry name" value="Acetyltransf_1"/>
    <property type="match status" value="1"/>
</dbReference>
<dbReference type="PROSITE" id="PS51186">
    <property type="entry name" value="GNAT"/>
    <property type="match status" value="1"/>
</dbReference>
<gene>
    <name evidence="2" type="ordered locus">LHK_01537</name>
</gene>
<dbReference type="AlphaFoldDB" id="C1D7T5"/>
<dbReference type="Proteomes" id="UP000002010">
    <property type="component" value="Chromosome"/>
</dbReference>
<accession>C1D7T5</accession>